<organism evidence="1 2">
    <name type="scientific">Tannerella forsythia</name>
    <name type="common">Bacteroides forsythus</name>
    <dbReference type="NCBI Taxonomy" id="28112"/>
    <lineage>
        <taxon>Bacteria</taxon>
        <taxon>Pseudomonadati</taxon>
        <taxon>Bacteroidota</taxon>
        <taxon>Bacteroidia</taxon>
        <taxon>Bacteroidales</taxon>
        <taxon>Tannerellaceae</taxon>
        <taxon>Tannerella</taxon>
    </lineage>
</organism>
<gene>
    <name evidence="1" type="ORF">EII41_06820</name>
</gene>
<dbReference type="Proteomes" id="UP000279860">
    <property type="component" value="Unassembled WGS sequence"/>
</dbReference>
<reference evidence="1 2" key="1">
    <citation type="submission" date="2018-11" db="EMBL/GenBank/DDBJ databases">
        <title>Genomes From Bacteria Associated with the Canine Oral Cavity: a Test Case for Automated Genome-Based Taxonomic Assignment.</title>
        <authorList>
            <person name="Coil D.A."/>
            <person name="Jospin G."/>
            <person name="Darling A.E."/>
            <person name="Wallis C."/>
            <person name="Davis I.J."/>
            <person name="Harris S."/>
            <person name="Eisen J.A."/>
            <person name="Holcombe L.J."/>
            <person name="O'Flynn C."/>
        </authorList>
    </citation>
    <scope>NUCLEOTIDE SEQUENCE [LARGE SCALE GENOMIC DNA]</scope>
    <source>
        <strain evidence="1 2">OH1426_COT-023</strain>
    </source>
</reference>
<dbReference type="InterPro" id="IPR012337">
    <property type="entry name" value="RNaseH-like_sf"/>
</dbReference>
<accession>A0A3P1YYU1</accession>
<sequence>MKTEEVQKEGVIIALDVESDGLQGRIFAIGAVVYNQKGIEIGRYSRRTSSLLLLDGWTCENVLPAVEEIRSVDGWEALMFNFGRFYKYMCDLYDVRVLWHRGYLLEGFLFRQLVAIDAIDVSYIPYLPIEVASYLEIAGYPGDKLDNYLEFKGIKIEGEGVRHHPVYDSIAAYRAYESLKEELKPF</sequence>
<evidence type="ECO:0000313" key="2">
    <source>
        <dbReference type="Proteomes" id="UP000279860"/>
    </source>
</evidence>
<dbReference type="RefSeq" id="WP_124789968.1">
    <property type="nucleotide sequence ID" value="NZ_RQYN01000021.1"/>
</dbReference>
<dbReference type="EMBL" id="RQYN01000021">
    <property type="protein sequence ID" value="RRD75220.1"/>
    <property type="molecule type" value="Genomic_DNA"/>
</dbReference>
<proteinExistence type="predicted"/>
<comment type="caution">
    <text evidence="1">The sequence shown here is derived from an EMBL/GenBank/DDBJ whole genome shotgun (WGS) entry which is preliminary data.</text>
</comment>
<evidence type="ECO:0008006" key="3">
    <source>
        <dbReference type="Google" id="ProtNLM"/>
    </source>
</evidence>
<evidence type="ECO:0000313" key="1">
    <source>
        <dbReference type="EMBL" id="RRD75220.1"/>
    </source>
</evidence>
<name>A0A3P1YYU1_TANFO</name>
<protein>
    <recommendedName>
        <fullName evidence="3">Exonuclease</fullName>
    </recommendedName>
</protein>
<dbReference type="AlphaFoldDB" id="A0A3P1YYU1"/>
<dbReference type="SUPFAM" id="SSF53098">
    <property type="entry name" value="Ribonuclease H-like"/>
    <property type="match status" value="1"/>
</dbReference>